<dbReference type="Proteomes" id="UP000007797">
    <property type="component" value="Unassembled WGS sequence"/>
</dbReference>
<dbReference type="CDD" id="cd00821">
    <property type="entry name" value="PH"/>
    <property type="match status" value="1"/>
</dbReference>
<keyword evidence="1" id="KW-1133">Transmembrane helix</keyword>
<dbReference type="RefSeq" id="XP_004360778.1">
    <property type="nucleotide sequence ID" value="XM_004360721.1"/>
</dbReference>
<reference evidence="3" key="1">
    <citation type="journal article" date="2011" name="Genome Res.">
        <title>Phylogeny-wide analysis of social amoeba genomes highlights ancient origins for complex intercellular communication.</title>
        <authorList>
            <person name="Heidel A.J."/>
            <person name="Lawal H.M."/>
            <person name="Felder M."/>
            <person name="Schilde C."/>
            <person name="Helps N.R."/>
            <person name="Tunggal B."/>
            <person name="Rivero F."/>
            <person name="John U."/>
            <person name="Schleicher M."/>
            <person name="Eichinger L."/>
            <person name="Platzer M."/>
            <person name="Noegel A.A."/>
            <person name="Schaap P."/>
            <person name="Gloeckner G."/>
        </authorList>
    </citation>
    <scope>NUCLEOTIDE SEQUENCE [LARGE SCALE GENOMIC DNA]</scope>
    <source>
        <strain evidence="3">SH3</strain>
    </source>
</reference>
<dbReference type="AlphaFoldDB" id="F4PN74"/>
<dbReference type="KEGG" id="dfa:DFA_05057"/>
<keyword evidence="1" id="KW-0812">Transmembrane</keyword>
<dbReference type="OrthoDB" id="18554at2759"/>
<evidence type="ECO:0000313" key="3">
    <source>
        <dbReference type="Proteomes" id="UP000007797"/>
    </source>
</evidence>
<dbReference type="GeneID" id="14875478"/>
<evidence type="ECO:0000256" key="1">
    <source>
        <dbReference type="SAM" id="Phobius"/>
    </source>
</evidence>
<dbReference type="SUPFAM" id="SSF50729">
    <property type="entry name" value="PH domain-like"/>
    <property type="match status" value="1"/>
</dbReference>
<name>F4PN74_CACFS</name>
<keyword evidence="3" id="KW-1185">Reference proteome</keyword>
<dbReference type="OMA" id="NTHYINS"/>
<protein>
    <recommendedName>
        <fullName evidence="4">PH domain-containing protein</fullName>
    </recommendedName>
</protein>
<keyword evidence="1" id="KW-0472">Membrane</keyword>
<evidence type="ECO:0000313" key="2">
    <source>
        <dbReference type="EMBL" id="EGG22927.1"/>
    </source>
</evidence>
<evidence type="ECO:0008006" key="4">
    <source>
        <dbReference type="Google" id="ProtNLM"/>
    </source>
</evidence>
<feature type="transmembrane region" description="Helical" evidence="1">
    <location>
        <begin position="269"/>
        <end position="291"/>
    </location>
</feature>
<dbReference type="InterPro" id="IPR011993">
    <property type="entry name" value="PH-like_dom_sf"/>
</dbReference>
<organism evidence="2 3">
    <name type="scientific">Cavenderia fasciculata</name>
    <name type="common">Slime mold</name>
    <name type="synonym">Dictyostelium fasciculatum</name>
    <dbReference type="NCBI Taxonomy" id="261658"/>
    <lineage>
        <taxon>Eukaryota</taxon>
        <taxon>Amoebozoa</taxon>
        <taxon>Evosea</taxon>
        <taxon>Eumycetozoa</taxon>
        <taxon>Dictyostelia</taxon>
        <taxon>Acytosteliales</taxon>
        <taxon>Cavenderiaceae</taxon>
        <taxon>Cavenderia</taxon>
    </lineage>
</organism>
<sequence length="305" mass="35765">MEMENINAYTCQVTVNTHYINSDGIDKGWISKYVDLSEGGMEFKESAEDTIRRGLLYLHDIVYCEQADEPGAQPYNLRIKTRGKATYTFELPSQEMFNSWTALIERHKGVMREEDINPPPPHKAVKEKVTFYKWWCDSWNYCERQNNYMVIATIVYIILWAVLLTLLWILFVQPMKNITQVKTQCYVLSHDYEYLYKRTYNLIMDVRYTLENGTVMRNEMVQYCAGSDCPDDMEDKYPLNEYTTCYYDKDDIDFVFFDLGAFLKKKYSIVGGVCGGLLAPWLIFVVVYLFVKGKDMVKVLKNGCF</sequence>
<dbReference type="EMBL" id="GL883008">
    <property type="protein sequence ID" value="EGG22927.1"/>
    <property type="molecule type" value="Genomic_DNA"/>
</dbReference>
<gene>
    <name evidence="2" type="ORF">DFA_05057</name>
</gene>
<feature type="transmembrane region" description="Helical" evidence="1">
    <location>
        <begin position="148"/>
        <end position="172"/>
    </location>
</feature>
<proteinExistence type="predicted"/>
<accession>F4PN74</accession>
<dbReference type="Gene3D" id="2.30.29.30">
    <property type="entry name" value="Pleckstrin-homology domain (PH domain)/Phosphotyrosine-binding domain (PTB)"/>
    <property type="match status" value="1"/>
</dbReference>